<feature type="transmembrane region" description="Helical" evidence="6">
    <location>
        <begin position="223"/>
        <end position="243"/>
    </location>
</feature>
<dbReference type="RefSeq" id="XP_014168442.1">
    <property type="nucleotide sequence ID" value="XM_014312967.1"/>
</dbReference>
<evidence type="ECO:0000256" key="4">
    <source>
        <dbReference type="ARBA" id="ARBA00022989"/>
    </source>
</evidence>
<dbReference type="GO" id="GO:0022857">
    <property type="term" value="F:transmembrane transporter activity"/>
    <property type="evidence" value="ECO:0007669"/>
    <property type="project" value="InterPro"/>
</dbReference>
<dbReference type="eggNOG" id="KOG2533">
    <property type="taxonomic scope" value="Eukaryota"/>
</dbReference>
<feature type="transmembrane region" description="Helical" evidence="6">
    <location>
        <begin position="99"/>
        <end position="120"/>
    </location>
</feature>
<dbReference type="FunFam" id="1.20.1250.20:FF:000018">
    <property type="entry name" value="MFS transporter permease"/>
    <property type="match status" value="1"/>
</dbReference>
<feature type="domain" description="Major facilitator superfamily (MFS) profile" evidence="7">
    <location>
        <begin position="61"/>
        <end position="476"/>
    </location>
</feature>
<organism evidence="9">
    <name type="scientific">Grosmannia clavigera (strain kw1407 / UAMH 11150)</name>
    <name type="common">Blue stain fungus</name>
    <name type="synonym">Graphiocladiella clavigera</name>
    <dbReference type="NCBI Taxonomy" id="655863"/>
    <lineage>
        <taxon>Eukaryota</taxon>
        <taxon>Fungi</taxon>
        <taxon>Dikarya</taxon>
        <taxon>Ascomycota</taxon>
        <taxon>Pezizomycotina</taxon>
        <taxon>Sordariomycetes</taxon>
        <taxon>Sordariomycetidae</taxon>
        <taxon>Ophiostomatales</taxon>
        <taxon>Ophiostomataceae</taxon>
        <taxon>Leptographium</taxon>
    </lineage>
</organism>
<keyword evidence="5 6" id="KW-0472">Membrane</keyword>
<dbReference type="SUPFAM" id="SSF103473">
    <property type="entry name" value="MFS general substrate transporter"/>
    <property type="match status" value="1"/>
</dbReference>
<feature type="transmembrane region" description="Helical" evidence="6">
    <location>
        <begin position="59"/>
        <end position="79"/>
    </location>
</feature>
<keyword evidence="4 6" id="KW-1133">Transmembrane helix</keyword>
<dbReference type="GO" id="GO:0016020">
    <property type="term" value="C:membrane"/>
    <property type="evidence" value="ECO:0007669"/>
    <property type="project" value="UniProtKB-SubCell"/>
</dbReference>
<dbReference type="OrthoDB" id="2985014at2759"/>
<keyword evidence="3 6" id="KW-0812">Transmembrane</keyword>
<evidence type="ECO:0000256" key="6">
    <source>
        <dbReference type="SAM" id="Phobius"/>
    </source>
</evidence>
<dbReference type="AlphaFoldDB" id="F0XUK3"/>
<dbReference type="PANTHER" id="PTHR43791:SF48">
    <property type="entry name" value="TRANSPORTER, PUTATIVE (AFU_ORTHOLOGUE AFUA_4G01000)-RELATED"/>
    <property type="match status" value="1"/>
</dbReference>
<feature type="transmembrane region" description="Helical" evidence="6">
    <location>
        <begin position="385"/>
        <end position="406"/>
    </location>
</feature>
<keyword evidence="2" id="KW-0813">Transport</keyword>
<proteinExistence type="predicted"/>
<sequence>MSRAISEKQENILANAPSSYDGVKAVTSVVVSGNTTPTDNPVMDIDPLAERRLRRKIDLFIVPIVALLYLFCFLDRANIGNARLAGLEKDLHMRGNDYNAVTSVFYVSYVLFGLPSMVACKWIGPGWYLPTITLCFGLVSLSTAFVQNRAQAFAVRFLLGLCESGLMPGIAYYLTRWYRRRELAFRLALYVVMAPLSGAFGGLLASAILHLRPVGSLNAPWRLLFAFEGSLTVGVGLVALATLTDRPATARWLTPAQRRLAAARIHVDKLDQLDRLNRTLLWRGISCPVTVTTAAILFCSNITVSGLGFFLPTIIRTIFPEKPTTMQQLYTVPPYAVGALATILISLWSDRIDRRQVFMLASAVPVIAGYIIFLGTSPDDASARYVATFLISGAAFVMGTLTNAQISANVISDTARSSALATNVVLGGLGGIVSTWSFLESDAPMYRIGNSINLAASIGILVLSALVLLFMNTSNRQRDSRNAAKLTALEGLSEQELQALDWKHPSFRWRS</sequence>
<name>F0XUK3_GROCL</name>
<evidence type="ECO:0000256" key="2">
    <source>
        <dbReference type="ARBA" id="ARBA00022448"/>
    </source>
</evidence>
<dbReference type="PROSITE" id="PS50850">
    <property type="entry name" value="MFS"/>
    <property type="match status" value="1"/>
</dbReference>
<dbReference type="InterPro" id="IPR011701">
    <property type="entry name" value="MFS"/>
</dbReference>
<feature type="transmembrane region" description="Helical" evidence="6">
    <location>
        <begin position="187"/>
        <end position="211"/>
    </location>
</feature>
<dbReference type="InterPro" id="IPR036259">
    <property type="entry name" value="MFS_trans_sf"/>
</dbReference>
<comment type="subcellular location">
    <subcellularLocation>
        <location evidence="1">Membrane</location>
        <topology evidence="1">Multi-pass membrane protein</topology>
    </subcellularLocation>
</comment>
<dbReference type="PANTHER" id="PTHR43791">
    <property type="entry name" value="PERMEASE-RELATED"/>
    <property type="match status" value="1"/>
</dbReference>
<evidence type="ECO:0000259" key="7">
    <source>
        <dbReference type="PROSITE" id="PS50850"/>
    </source>
</evidence>
<feature type="transmembrane region" description="Helical" evidence="6">
    <location>
        <begin position="418"/>
        <end position="439"/>
    </location>
</feature>
<dbReference type="HOGENOM" id="CLU_001265_0_1_1"/>
<evidence type="ECO:0000256" key="5">
    <source>
        <dbReference type="ARBA" id="ARBA00023136"/>
    </source>
</evidence>
<evidence type="ECO:0000313" key="9">
    <source>
        <dbReference type="Proteomes" id="UP000007796"/>
    </source>
</evidence>
<feature type="transmembrane region" description="Helical" evidence="6">
    <location>
        <begin position="451"/>
        <end position="471"/>
    </location>
</feature>
<feature type="transmembrane region" description="Helical" evidence="6">
    <location>
        <begin position="153"/>
        <end position="175"/>
    </location>
</feature>
<gene>
    <name evidence="8" type="ORF">CMQ_4811</name>
</gene>
<dbReference type="Gene3D" id="1.20.1250.20">
    <property type="entry name" value="MFS general substrate transporter like domains"/>
    <property type="match status" value="2"/>
</dbReference>
<accession>F0XUK3</accession>
<dbReference type="InterPro" id="IPR020846">
    <property type="entry name" value="MFS_dom"/>
</dbReference>
<dbReference type="InParanoid" id="F0XUK3"/>
<dbReference type="Proteomes" id="UP000007796">
    <property type="component" value="Unassembled WGS sequence"/>
</dbReference>
<dbReference type="Pfam" id="PF07690">
    <property type="entry name" value="MFS_1"/>
    <property type="match status" value="1"/>
</dbReference>
<evidence type="ECO:0000256" key="3">
    <source>
        <dbReference type="ARBA" id="ARBA00022692"/>
    </source>
</evidence>
<protein>
    <submittedName>
        <fullName evidence="8">Major facilitator superfamily transporter</fullName>
    </submittedName>
</protein>
<dbReference type="GeneID" id="25978064"/>
<reference evidence="8 9" key="1">
    <citation type="journal article" date="2011" name="Proc. Natl. Acad. Sci. U.S.A.">
        <title>Genome and transcriptome analyses of the mountain pine beetle-fungal symbiont Grosmannia clavigera, a lodgepole pine pathogen.</title>
        <authorList>
            <person name="DiGuistini S."/>
            <person name="Wang Y."/>
            <person name="Liao N.Y."/>
            <person name="Taylor G."/>
            <person name="Tanguay P."/>
            <person name="Feau N."/>
            <person name="Henrissat B."/>
            <person name="Chan S.K."/>
            <person name="Hesse-Orce U."/>
            <person name="Alamouti S.M."/>
            <person name="Tsui C.K.M."/>
            <person name="Docking R.T."/>
            <person name="Levasseur A."/>
            <person name="Haridas S."/>
            <person name="Robertson G."/>
            <person name="Birol I."/>
            <person name="Holt R.A."/>
            <person name="Marra M.A."/>
            <person name="Hamelin R.C."/>
            <person name="Hirst M."/>
            <person name="Jones S.J.M."/>
            <person name="Bohlmann J."/>
            <person name="Breuil C."/>
        </authorList>
    </citation>
    <scope>NUCLEOTIDE SEQUENCE [LARGE SCALE GENOMIC DNA]</scope>
    <source>
        <strain evidence="9">kw1407 / UAMH 11150</strain>
    </source>
</reference>
<dbReference type="EMBL" id="GL630006">
    <property type="protein sequence ID" value="EFW98959.1"/>
    <property type="molecule type" value="Genomic_DNA"/>
</dbReference>
<feature type="transmembrane region" description="Helical" evidence="6">
    <location>
        <begin position="127"/>
        <end position="147"/>
    </location>
</feature>
<keyword evidence="9" id="KW-1185">Reference proteome</keyword>
<evidence type="ECO:0000256" key="1">
    <source>
        <dbReference type="ARBA" id="ARBA00004141"/>
    </source>
</evidence>
<feature type="transmembrane region" description="Helical" evidence="6">
    <location>
        <begin position="356"/>
        <end position="373"/>
    </location>
</feature>
<feature type="transmembrane region" description="Helical" evidence="6">
    <location>
        <begin position="332"/>
        <end position="349"/>
    </location>
</feature>
<dbReference type="FunFam" id="1.20.1250.20:FF:000013">
    <property type="entry name" value="MFS general substrate transporter"/>
    <property type="match status" value="1"/>
</dbReference>
<feature type="transmembrane region" description="Helical" evidence="6">
    <location>
        <begin position="285"/>
        <end position="312"/>
    </location>
</feature>
<evidence type="ECO:0000313" key="8">
    <source>
        <dbReference type="EMBL" id="EFW98959.1"/>
    </source>
</evidence>